<dbReference type="InterPro" id="IPR016032">
    <property type="entry name" value="Sig_transdc_resp-reg_C-effctor"/>
</dbReference>
<dbReference type="PANTHER" id="PTHR44688">
    <property type="entry name" value="DNA-BINDING TRANSCRIPTIONAL ACTIVATOR DEVR_DOSR"/>
    <property type="match status" value="1"/>
</dbReference>
<dbReference type="InterPro" id="IPR000792">
    <property type="entry name" value="Tscrpt_reg_LuxR_C"/>
</dbReference>
<dbReference type="Gene3D" id="3.40.50.2300">
    <property type="match status" value="1"/>
</dbReference>
<keyword evidence="3" id="KW-0804">Transcription</keyword>
<dbReference type="PRINTS" id="PR00038">
    <property type="entry name" value="HTHLUXR"/>
</dbReference>
<dbReference type="InterPro" id="IPR036388">
    <property type="entry name" value="WH-like_DNA-bd_sf"/>
</dbReference>
<evidence type="ECO:0000256" key="2">
    <source>
        <dbReference type="ARBA" id="ARBA00023125"/>
    </source>
</evidence>
<sequence length="202" mass="22504">MSDATYVHIVDQDSARRAKMAFQLYGSQIHAEIYGNLEELIDRRPSRGVVLISDDPRRADLKPALEVMQMETGYLPVGMFSSAPTPRKIVEAMSNVVLDYLEWPCSTDALIDAVRRLVEVGARRGRRERRRAEARKVIGLLTGREMDVLKGLVDGASNKEIARRLGISPRTVEIHRANMMGRLNAQSVADAVRIGLYAGLDS</sequence>
<dbReference type="CDD" id="cd06170">
    <property type="entry name" value="LuxR_C_like"/>
    <property type="match status" value="1"/>
</dbReference>
<dbReference type="RefSeq" id="WP_305933266.1">
    <property type="nucleotide sequence ID" value="NZ_JAVAIM010000001.1"/>
</dbReference>
<organism evidence="5 6">
    <name type="scientific">Qipengyuania profundimaris</name>
    <dbReference type="NCBI Taxonomy" id="3067652"/>
    <lineage>
        <taxon>Bacteria</taxon>
        <taxon>Pseudomonadati</taxon>
        <taxon>Pseudomonadota</taxon>
        <taxon>Alphaproteobacteria</taxon>
        <taxon>Sphingomonadales</taxon>
        <taxon>Erythrobacteraceae</taxon>
        <taxon>Qipengyuania</taxon>
    </lineage>
</organism>
<dbReference type="PROSITE" id="PS00622">
    <property type="entry name" value="HTH_LUXR_1"/>
    <property type="match status" value="1"/>
</dbReference>
<dbReference type="SMART" id="SM00421">
    <property type="entry name" value="HTH_LUXR"/>
    <property type="match status" value="1"/>
</dbReference>
<evidence type="ECO:0000313" key="6">
    <source>
        <dbReference type="Proteomes" id="UP001240639"/>
    </source>
</evidence>
<feature type="domain" description="HTH luxR-type" evidence="4">
    <location>
        <begin position="134"/>
        <end position="199"/>
    </location>
</feature>
<evidence type="ECO:0000259" key="4">
    <source>
        <dbReference type="PROSITE" id="PS50043"/>
    </source>
</evidence>
<accession>A0ABT9HSB9</accession>
<evidence type="ECO:0000313" key="5">
    <source>
        <dbReference type="EMBL" id="MDP4576044.1"/>
    </source>
</evidence>
<dbReference type="PROSITE" id="PS50043">
    <property type="entry name" value="HTH_LUXR_2"/>
    <property type="match status" value="1"/>
</dbReference>
<protein>
    <submittedName>
        <fullName evidence="5">LuxR C-terminal-related transcriptional regulator</fullName>
    </submittedName>
</protein>
<evidence type="ECO:0000256" key="1">
    <source>
        <dbReference type="ARBA" id="ARBA00023015"/>
    </source>
</evidence>
<dbReference type="Proteomes" id="UP001240639">
    <property type="component" value="Unassembled WGS sequence"/>
</dbReference>
<keyword evidence="1" id="KW-0805">Transcription regulation</keyword>
<evidence type="ECO:0000256" key="3">
    <source>
        <dbReference type="ARBA" id="ARBA00023163"/>
    </source>
</evidence>
<name>A0ABT9HSB9_9SPHN</name>
<keyword evidence="2" id="KW-0238">DNA-binding</keyword>
<dbReference type="Gene3D" id="1.10.10.10">
    <property type="entry name" value="Winged helix-like DNA-binding domain superfamily/Winged helix DNA-binding domain"/>
    <property type="match status" value="1"/>
</dbReference>
<dbReference type="SUPFAM" id="SSF46894">
    <property type="entry name" value="C-terminal effector domain of the bipartite response regulators"/>
    <property type="match status" value="1"/>
</dbReference>
<dbReference type="InterPro" id="IPR011006">
    <property type="entry name" value="CheY-like_superfamily"/>
</dbReference>
<reference evidence="5 6" key="1">
    <citation type="submission" date="2023-08" db="EMBL/GenBank/DDBJ databases">
        <title>genomic of G39.</title>
        <authorList>
            <person name="Wang Y."/>
        </authorList>
    </citation>
    <scope>NUCLEOTIDE SEQUENCE [LARGE SCALE GENOMIC DNA]</scope>
    <source>
        <strain evidence="5 6">G39</strain>
    </source>
</reference>
<proteinExistence type="predicted"/>
<dbReference type="PANTHER" id="PTHR44688:SF16">
    <property type="entry name" value="DNA-BINDING TRANSCRIPTIONAL ACTIVATOR DEVR_DOSR"/>
    <property type="match status" value="1"/>
</dbReference>
<comment type="caution">
    <text evidence="5">The sequence shown here is derived from an EMBL/GenBank/DDBJ whole genome shotgun (WGS) entry which is preliminary data.</text>
</comment>
<keyword evidence="6" id="KW-1185">Reference proteome</keyword>
<dbReference type="Pfam" id="PF00196">
    <property type="entry name" value="GerE"/>
    <property type="match status" value="1"/>
</dbReference>
<dbReference type="EMBL" id="JAVAIM010000001">
    <property type="protein sequence ID" value="MDP4576044.1"/>
    <property type="molecule type" value="Genomic_DNA"/>
</dbReference>
<gene>
    <name evidence="5" type="ORF">Q9K02_12950</name>
</gene>
<dbReference type="SUPFAM" id="SSF52172">
    <property type="entry name" value="CheY-like"/>
    <property type="match status" value="1"/>
</dbReference>